<dbReference type="GO" id="GO:0005344">
    <property type="term" value="F:oxygen carrier activity"/>
    <property type="evidence" value="ECO:0007669"/>
    <property type="project" value="InterPro"/>
</dbReference>
<proteinExistence type="inferred from homology"/>
<dbReference type="InterPro" id="IPR001486">
    <property type="entry name" value="Hemoglobin_trunc"/>
</dbReference>
<dbReference type="SUPFAM" id="SSF46458">
    <property type="entry name" value="Globin-like"/>
    <property type="match status" value="1"/>
</dbReference>
<dbReference type="GO" id="GO:0020037">
    <property type="term" value="F:heme binding"/>
    <property type="evidence" value="ECO:0007669"/>
    <property type="project" value="InterPro"/>
</dbReference>
<evidence type="ECO:0000313" key="7">
    <source>
        <dbReference type="EMBL" id="CAA6810750.1"/>
    </source>
</evidence>
<evidence type="ECO:0000256" key="5">
    <source>
        <dbReference type="ARBA" id="ARBA00034496"/>
    </source>
</evidence>
<gene>
    <name evidence="7" type="ORF">HELGO_WM20240</name>
</gene>
<dbReference type="Gene3D" id="1.10.490.10">
    <property type="entry name" value="Globins"/>
    <property type="match status" value="1"/>
</dbReference>
<dbReference type="InterPro" id="IPR009050">
    <property type="entry name" value="Globin-like_sf"/>
</dbReference>
<evidence type="ECO:0000256" key="6">
    <source>
        <dbReference type="PIRSR" id="PIRSR601486-1"/>
    </source>
</evidence>
<feature type="binding site" description="distal binding residue" evidence="6">
    <location>
        <position position="63"/>
    </location>
    <ligand>
        <name>heme</name>
        <dbReference type="ChEBI" id="CHEBI:30413"/>
    </ligand>
    <ligandPart>
        <name>Fe</name>
        <dbReference type="ChEBI" id="CHEBI:18248"/>
    </ligandPart>
</feature>
<dbReference type="InterPro" id="IPR044203">
    <property type="entry name" value="GlbO/GLB3-like"/>
</dbReference>
<keyword evidence="1" id="KW-0813">Transport</keyword>
<evidence type="ECO:0000256" key="1">
    <source>
        <dbReference type="ARBA" id="ARBA00022448"/>
    </source>
</evidence>
<dbReference type="EMBL" id="CACVAW010000042">
    <property type="protein sequence ID" value="CAA6810750.1"/>
    <property type="molecule type" value="Genomic_DNA"/>
</dbReference>
<evidence type="ECO:0000256" key="2">
    <source>
        <dbReference type="ARBA" id="ARBA00022617"/>
    </source>
</evidence>
<dbReference type="GO" id="GO:0019825">
    <property type="term" value="F:oxygen binding"/>
    <property type="evidence" value="ECO:0007669"/>
    <property type="project" value="InterPro"/>
</dbReference>
<dbReference type="GO" id="GO:0046872">
    <property type="term" value="F:metal ion binding"/>
    <property type="evidence" value="ECO:0007669"/>
    <property type="project" value="UniProtKB-KW"/>
</dbReference>
<keyword evidence="2 6" id="KW-0349">Heme</keyword>
<reference evidence="7" key="1">
    <citation type="submission" date="2020-01" db="EMBL/GenBank/DDBJ databases">
        <authorList>
            <person name="Meier V. D."/>
            <person name="Meier V D."/>
        </authorList>
    </citation>
    <scope>NUCLEOTIDE SEQUENCE</scope>
    <source>
        <strain evidence="7">HLG_WM_MAG_12</strain>
    </source>
</reference>
<dbReference type="PANTHER" id="PTHR47366">
    <property type="entry name" value="TWO-ON-TWO HEMOGLOBIN-3"/>
    <property type="match status" value="1"/>
</dbReference>
<dbReference type="PANTHER" id="PTHR47366:SF1">
    <property type="entry name" value="TWO-ON-TWO HEMOGLOBIN-3"/>
    <property type="match status" value="1"/>
</dbReference>
<keyword evidence="4 6" id="KW-0408">Iron</keyword>
<keyword evidence="3 6" id="KW-0479">Metal-binding</keyword>
<dbReference type="InterPro" id="IPR012292">
    <property type="entry name" value="Globin/Proto"/>
</dbReference>
<dbReference type="Pfam" id="PF01152">
    <property type="entry name" value="Bac_globin"/>
    <property type="match status" value="1"/>
</dbReference>
<name>A0A6S6T5J4_9BACT</name>
<organism evidence="7">
    <name type="scientific">uncultured Campylobacterales bacterium</name>
    <dbReference type="NCBI Taxonomy" id="352960"/>
    <lineage>
        <taxon>Bacteria</taxon>
        <taxon>Pseudomonadati</taxon>
        <taxon>Campylobacterota</taxon>
        <taxon>Epsilonproteobacteria</taxon>
        <taxon>Campylobacterales</taxon>
        <taxon>environmental samples</taxon>
    </lineage>
</organism>
<sequence>MTYQVTPYLPYRPEVKPASKEFLTILKEEGIRDLISDFYDNLIESEIKDLFPTGEGFEKAKQHSADFFIQYFGGPAYFNQNRGRPMMAARHSAFRITPSARLVWLECFKMSLEKITMDETIKQSFWDYIDIFSIWMVNTPE</sequence>
<evidence type="ECO:0000256" key="3">
    <source>
        <dbReference type="ARBA" id="ARBA00022723"/>
    </source>
</evidence>
<dbReference type="AlphaFoldDB" id="A0A6S6T5J4"/>
<accession>A0A6S6T5J4</accession>
<protein>
    <submittedName>
        <fullName evidence="7">Globin</fullName>
    </submittedName>
</protein>
<comment type="similarity">
    <text evidence="5">Belongs to the truncated hemoglobin family. Group II subfamily.</text>
</comment>
<evidence type="ECO:0000256" key="4">
    <source>
        <dbReference type="ARBA" id="ARBA00023004"/>
    </source>
</evidence>